<dbReference type="Proteomes" id="UP001233999">
    <property type="component" value="Unassembled WGS sequence"/>
</dbReference>
<feature type="non-terminal residue" evidence="2">
    <location>
        <position position="1"/>
    </location>
</feature>
<organism evidence="2 3">
    <name type="scientific">Diploptera punctata</name>
    <name type="common">Pacific beetle cockroach</name>
    <dbReference type="NCBI Taxonomy" id="6984"/>
    <lineage>
        <taxon>Eukaryota</taxon>
        <taxon>Metazoa</taxon>
        <taxon>Ecdysozoa</taxon>
        <taxon>Arthropoda</taxon>
        <taxon>Hexapoda</taxon>
        <taxon>Insecta</taxon>
        <taxon>Pterygota</taxon>
        <taxon>Neoptera</taxon>
        <taxon>Polyneoptera</taxon>
        <taxon>Dictyoptera</taxon>
        <taxon>Blattodea</taxon>
        <taxon>Blaberoidea</taxon>
        <taxon>Blaberidae</taxon>
        <taxon>Diplopterinae</taxon>
        <taxon>Diploptera</taxon>
    </lineage>
</organism>
<dbReference type="AlphaFoldDB" id="A0AAD7ZYW4"/>
<dbReference type="EMBL" id="JASPKZ010004951">
    <property type="protein sequence ID" value="KAJ9589314.1"/>
    <property type="molecule type" value="Genomic_DNA"/>
</dbReference>
<evidence type="ECO:0000256" key="1">
    <source>
        <dbReference type="SAM" id="MobiDB-lite"/>
    </source>
</evidence>
<reference evidence="2" key="1">
    <citation type="journal article" date="2023" name="IScience">
        <title>Live-bearing cockroach genome reveals convergent evolutionary mechanisms linked to viviparity in insects and beyond.</title>
        <authorList>
            <person name="Fouks B."/>
            <person name="Harrison M.C."/>
            <person name="Mikhailova A.A."/>
            <person name="Marchal E."/>
            <person name="English S."/>
            <person name="Carruthers M."/>
            <person name="Jennings E.C."/>
            <person name="Chiamaka E.L."/>
            <person name="Frigard R.A."/>
            <person name="Pippel M."/>
            <person name="Attardo G.M."/>
            <person name="Benoit J.B."/>
            <person name="Bornberg-Bauer E."/>
            <person name="Tobe S.S."/>
        </authorList>
    </citation>
    <scope>NUCLEOTIDE SEQUENCE</scope>
    <source>
        <strain evidence="2">Stay&amp;Tobe</strain>
    </source>
</reference>
<sequence length="121" mass="13513">LSAQDNMSTKSINLDEEVQILEEHINEEKVDGPSAPDDIQKDTNEDQEQEEDIAMPVPQVKVGPDGQIILDEKSLVIETTGTKKSRKDLTNSAIIVDDGNDSVRYGICSKKNKRSKEWSKE</sequence>
<reference evidence="2" key="2">
    <citation type="submission" date="2023-05" db="EMBL/GenBank/DDBJ databases">
        <authorList>
            <person name="Fouks B."/>
        </authorList>
    </citation>
    <scope>NUCLEOTIDE SEQUENCE</scope>
    <source>
        <strain evidence="2">Stay&amp;Tobe</strain>
        <tissue evidence="2">Testes</tissue>
    </source>
</reference>
<keyword evidence="3" id="KW-1185">Reference proteome</keyword>
<proteinExistence type="predicted"/>
<feature type="non-terminal residue" evidence="2">
    <location>
        <position position="121"/>
    </location>
</feature>
<comment type="caution">
    <text evidence="2">The sequence shown here is derived from an EMBL/GenBank/DDBJ whole genome shotgun (WGS) entry which is preliminary data.</text>
</comment>
<feature type="region of interest" description="Disordered" evidence="1">
    <location>
        <begin position="24"/>
        <end position="65"/>
    </location>
</feature>
<name>A0AAD7ZYW4_DIPPU</name>
<protein>
    <submittedName>
        <fullName evidence="2">Uncharacterized protein</fullName>
    </submittedName>
</protein>
<evidence type="ECO:0000313" key="3">
    <source>
        <dbReference type="Proteomes" id="UP001233999"/>
    </source>
</evidence>
<gene>
    <name evidence="2" type="ORF">L9F63_017473</name>
</gene>
<accession>A0AAD7ZYW4</accession>
<evidence type="ECO:0000313" key="2">
    <source>
        <dbReference type="EMBL" id="KAJ9589314.1"/>
    </source>
</evidence>